<comment type="caution">
    <text evidence="3">The sequence shown here is derived from an EMBL/GenBank/DDBJ whole genome shotgun (WGS) entry which is preliminary data.</text>
</comment>
<keyword evidence="1" id="KW-0472">Membrane</keyword>
<organism evidence="3">
    <name type="scientific">mine drainage metagenome</name>
    <dbReference type="NCBI Taxonomy" id="410659"/>
    <lineage>
        <taxon>unclassified sequences</taxon>
        <taxon>metagenomes</taxon>
        <taxon>ecological metagenomes</taxon>
    </lineage>
</organism>
<evidence type="ECO:0000313" key="3">
    <source>
        <dbReference type="EMBL" id="OIR11685.1"/>
    </source>
</evidence>
<keyword evidence="3" id="KW-0808">Transferase</keyword>
<dbReference type="SUPFAM" id="SSF52821">
    <property type="entry name" value="Rhodanese/Cell cycle control phosphatase"/>
    <property type="match status" value="1"/>
</dbReference>
<gene>
    <name evidence="3" type="primary">moeZ_8</name>
    <name evidence="3" type="ORF">GALL_65410</name>
</gene>
<reference evidence="3" key="1">
    <citation type="submission" date="2016-10" db="EMBL/GenBank/DDBJ databases">
        <title>Sequence of Gallionella enrichment culture.</title>
        <authorList>
            <person name="Poehlein A."/>
            <person name="Muehling M."/>
            <person name="Daniel R."/>
        </authorList>
    </citation>
    <scope>NUCLEOTIDE SEQUENCE</scope>
</reference>
<dbReference type="PANTHER" id="PTHR43031:SF18">
    <property type="entry name" value="RHODANESE-RELATED SULFURTRANSFERASES"/>
    <property type="match status" value="1"/>
</dbReference>
<dbReference type="Gene3D" id="3.40.250.10">
    <property type="entry name" value="Rhodanese-like domain"/>
    <property type="match status" value="1"/>
</dbReference>
<dbReference type="GO" id="GO:0016779">
    <property type="term" value="F:nucleotidyltransferase activity"/>
    <property type="evidence" value="ECO:0007669"/>
    <property type="project" value="UniProtKB-KW"/>
</dbReference>
<dbReference type="Pfam" id="PF00581">
    <property type="entry name" value="Rhodanese"/>
    <property type="match status" value="1"/>
</dbReference>
<keyword evidence="1" id="KW-0812">Transmembrane</keyword>
<dbReference type="InterPro" id="IPR036873">
    <property type="entry name" value="Rhodanese-like_dom_sf"/>
</dbReference>
<dbReference type="AlphaFoldDB" id="A0A1J5T5W4"/>
<dbReference type="EMBL" id="MLJW01000019">
    <property type="protein sequence ID" value="OIR11685.1"/>
    <property type="molecule type" value="Genomic_DNA"/>
</dbReference>
<dbReference type="PROSITE" id="PS50206">
    <property type="entry name" value="RHODANESE_3"/>
    <property type="match status" value="1"/>
</dbReference>
<sequence length="137" mass="15287">MLQFLQNNSWTVLIALTSGAMLFWSFFGNRLRGIKEVDHMAAMQLINHKNALVLDVREQNEYDAGHILNSKLIPVGKLLERIGELEKYRERPIVAVCRSGQRSASACAVLGKQGFAQVHNLNGGVMAWQKAGLPLEK</sequence>
<dbReference type="SMART" id="SM00450">
    <property type="entry name" value="RHOD"/>
    <property type="match status" value="1"/>
</dbReference>
<proteinExistence type="predicted"/>
<dbReference type="CDD" id="cd00158">
    <property type="entry name" value="RHOD"/>
    <property type="match status" value="1"/>
</dbReference>
<feature type="transmembrane region" description="Helical" evidence="1">
    <location>
        <begin position="12"/>
        <end position="31"/>
    </location>
</feature>
<dbReference type="PANTHER" id="PTHR43031">
    <property type="entry name" value="FAD-DEPENDENT OXIDOREDUCTASE"/>
    <property type="match status" value="1"/>
</dbReference>
<name>A0A1J5T5W4_9ZZZZ</name>
<evidence type="ECO:0000259" key="2">
    <source>
        <dbReference type="PROSITE" id="PS50206"/>
    </source>
</evidence>
<accession>A0A1J5T5W4</accession>
<keyword evidence="1" id="KW-1133">Transmembrane helix</keyword>
<keyword evidence="3" id="KW-0548">Nucleotidyltransferase</keyword>
<evidence type="ECO:0000256" key="1">
    <source>
        <dbReference type="SAM" id="Phobius"/>
    </source>
</evidence>
<dbReference type="InterPro" id="IPR050229">
    <property type="entry name" value="GlpE_sulfurtransferase"/>
</dbReference>
<protein>
    <submittedName>
        <fullName evidence="3">Putative adenylyltransferase/sulfurtransferase MoeZ</fullName>
    </submittedName>
</protein>
<feature type="domain" description="Rhodanese" evidence="2">
    <location>
        <begin position="47"/>
        <end position="137"/>
    </location>
</feature>
<dbReference type="InterPro" id="IPR001763">
    <property type="entry name" value="Rhodanese-like_dom"/>
</dbReference>